<dbReference type="PANTHER" id="PTHR34815:SF4">
    <property type="entry name" value="N-ACETYLTRANSFERASE DOMAIN-CONTAINING PROTEIN"/>
    <property type="match status" value="1"/>
</dbReference>
<proteinExistence type="predicted"/>
<evidence type="ECO:0000313" key="2">
    <source>
        <dbReference type="EMBL" id="PVI08588.1"/>
    </source>
</evidence>
<evidence type="ECO:0000313" key="3">
    <source>
        <dbReference type="Proteomes" id="UP000244855"/>
    </source>
</evidence>
<reference evidence="2 3" key="1">
    <citation type="journal article" date="2018" name="Sci. Rep.">
        <title>Comparative genomics provides insights into the lifestyle and reveals functional heterogeneity of dark septate endophytic fungi.</title>
        <authorList>
            <person name="Knapp D.G."/>
            <person name="Nemeth J.B."/>
            <person name="Barry K."/>
            <person name="Hainaut M."/>
            <person name="Henrissat B."/>
            <person name="Johnson J."/>
            <person name="Kuo A."/>
            <person name="Lim J.H.P."/>
            <person name="Lipzen A."/>
            <person name="Nolan M."/>
            <person name="Ohm R.A."/>
            <person name="Tamas L."/>
            <person name="Grigoriev I.V."/>
            <person name="Spatafora J.W."/>
            <person name="Nagy L.G."/>
            <person name="Kovacs G.M."/>
        </authorList>
    </citation>
    <scope>NUCLEOTIDE SEQUENCE [LARGE SCALE GENOMIC DNA]</scope>
    <source>
        <strain evidence="2 3">DSE2036</strain>
    </source>
</reference>
<dbReference type="STRING" id="97972.A0A2V1ED90"/>
<dbReference type="PANTHER" id="PTHR34815">
    <property type="entry name" value="LYSINE ACETYLTRANSFERASE"/>
    <property type="match status" value="1"/>
</dbReference>
<dbReference type="AlphaFoldDB" id="A0A2V1ED90"/>
<dbReference type="InterPro" id="IPR055100">
    <property type="entry name" value="GNAT_LYC1-like"/>
</dbReference>
<keyword evidence="3" id="KW-1185">Reference proteome</keyword>
<dbReference type="Pfam" id="PF22998">
    <property type="entry name" value="GNAT_LYC1-like"/>
    <property type="match status" value="1"/>
</dbReference>
<evidence type="ECO:0000259" key="1">
    <source>
        <dbReference type="Pfam" id="PF22998"/>
    </source>
</evidence>
<organism evidence="2 3">
    <name type="scientific">Periconia macrospinosa</name>
    <dbReference type="NCBI Taxonomy" id="97972"/>
    <lineage>
        <taxon>Eukaryota</taxon>
        <taxon>Fungi</taxon>
        <taxon>Dikarya</taxon>
        <taxon>Ascomycota</taxon>
        <taxon>Pezizomycotina</taxon>
        <taxon>Dothideomycetes</taxon>
        <taxon>Pleosporomycetidae</taxon>
        <taxon>Pleosporales</taxon>
        <taxon>Massarineae</taxon>
        <taxon>Periconiaceae</taxon>
        <taxon>Periconia</taxon>
    </lineage>
</organism>
<feature type="domain" description="LYC1 C-terminal" evidence="1">
    <location>
        <begin position="178"/>
        <end position="405"/>
    </location>
</feature>
<dbReference type="OrthoDB" id="2020070at2759"/>
<dbReference type="InterPro" id="IPR016181">
    <property type="entry name" value="Acyl_CoA_acyltransferase"/>
</dbReference>
<sequence>MAFLNNLPDGASAGLALVHPTADEKLHQFKLNGNEWRGALSHEAYLRREHTLSNQALTRDNGITYWILIDTAATQNALDPKSPSRLPLASCETYRKKALVWRDGKVQDTICHGIGSVFCAPQLRGRRYGQRMMQEVGQVLKTHQVGRDRECLFSVLYSDIGKNFYAKYGGWEPFTSSHVSIPAGDSKHVNTGATPIARPLYAGDLAELCAIDETLIRKGFEARPRGSNVAVALIPDVETMQWHHAREEFVGAELHGKEPKVKGAIVGEVIGKRVWMYWTRVWYNGNPQETKGNTLYVLRLVVEGRVQAGWHSSNDKQEYDSDQEQEAIMSLLAMAQREAEEWKMEQVEVWNPSPVTVEAARRLHPTAEREDREEESIASLKWYAEHEGPVASSIDWVCNEKYGWC</sequence>
<dbReference type="InterPro" id="IPR053013">
    <property type="entry name" value="LAT"/>
</dbReference>
<dbReference type="Gene3D" id="3.40.630.30">
    <property type="match status" value="1"/>
</dbReference>
<dbReference type="SUPFAM" id="SSF55729">
    <property type="entry name" value="Acyl-CoA N-acyltransferases (Nat)"/>
    <property type="match status" value="1"/>
</dbReference>
<name>A0A2V1ED90_9PLEO</name>
<dbReference type="EMBL" id="KZ805300">
    <property type="protein sequence ID" value="PVI08588.1"/>
    <property type="molecule type" value="Genomic_DNA"/>
</dbReference>
<accession>A0A2V1ED90</accession>
<gene>
    <name evidence="2" type="ORF">DM02DRAFT_578760</name>
</gene>
<protein>
    <recommendedName>
        <fullName evidence="1">LYC1 C-terminal domain-containing protein</fullName>
    </recommendedName>
</protein>
<dbReference type="Proteomes" id="UP000244855">
    <property type="component" value="Unassembled WGS sequence"/>
</dbReference>